<reference evidence="1 2" key="1">
    <citation type="journal article" date="2023" name="ACS Omega">
        <title>Identification of the Neoaspergillic Acid Biosynthesis Gene Cluster by Establishing an In Vitro CRISPR-Ribonucleoprotein Genetic System in Aspergillus melleus.</title>
        <authorList>
            <person name="Yuan B."/>
            <person name="Grau M.F."/>
            <person name="Murata R.M."/>
            <person name="Torok T."/>
            <person name="Venkateswaran K."/>
            <person name="Stajich J.E."/>
            <person name="Wang C.C.C."/>
        </authorList>
    </citation>
    <scope>NUCLEOTIDE SEQUENCE [LARGE SCALE GENOMIC DNA]</scope>
    <source>
        <strain evidence="1 2">IMV 1140</strain>
    </source>
</reference>
<dbReference type="Proteomes" id="UP001177260">
    <property type="component" value="Unassembled WGS sequence"/>
</dbReference>
<dbReference type="EMBL" id="JAOPJF010000001">
    <property type="protein sequence ID" value="KAK1150196.1"/>
    <property type="molecule type" value="Genomic_DNA"/>
</dbReference>
<proteinExistence type="predicted"/>
<protein>
    <submittedName>
        <fullName evidence="1">Nonribosomal Peptide Synthase (NRPS)</fullName>
    </submittedName>
</protein>
<accession>A0ACC3BGY3</accession>
<sequence>MKVRTAPSQNLDLLAAWRREEIHSLLQTAWALLLYRYIGSKDVCFGYQYLDGPDTTDPSTFSLTINEDDSLREIQSKVAGRGALLRDFGADTESHLAHDGYMLYNTVLMIRICCDSSNGIGNTSLQPVLAMTLPDKARVRLHVKILENDISMFLESWNDEVSTEQMKSIANYFERTISQILSGEDIAVEALNHFSEQDWSRVCQFNAAIPEKHDRCIHEKIQEQALIRPDSEAVCAWDGSLTYSELDHFASRVAFHLQAQGVGPEVRVALCFDKSKWNIVAVLGVLKAGGAFVPLDPTHPTSRLQSLVRSVQAKILICSRKHEDNLKAVMESIMPLDDHSMKELPALSEERELSTEVKGHHAAYVIFTSGSTGEPKGTLIEHTAFASGAAAHAPRLRMSHDARVLQFAAHTFDASLIDILTTLIQGGCICVPSEEQRLNEIVQAINEMRVNHASLTPTFVDFVDQSKVPGLKTLVLAGEAMSQSHLNTWSKIELINAFGPTECSVAVAANNKITRFSDCRDIGLPIGVRPWLVDPEDHDKLVPVGCVGEMILEGPTLARGYINNPEKTAEVFIHNPVWAKSEDETHSDRIFYKTGDLVRYNSDAGSLTYIGRKDNQIKLHGQRIELGEIEDNLNTDPAVKNCLIFLPKSGFYQGKLVAVLSLSTDVDSQSQSNEVPLRILEHSKKKAAVTDIRHRLSSRLPTYMIPSGWLCVESLPQLASRKLDRKATASWVAGMEEDPDRDLAKLGDSSNQEVIRSTNVTEDRLASIWSRILNIPKSQISLNESFLALGGDSIAAITCMGTCKKQGLGVTVQQVLQSKSIRALATHVTEISQPTVYEETIEEPFELSPIQKLHFKVRKEGQGYFNQGVLTRLNRPISDGELCRAIETLIKRHSMIRARFMDMGAEAGLRQRITEDIVGSYRFRSHSETSEDEIQQAISNSQSCINAFAGPMMAADIFRVSGTDNVLSMTAHHLVVDIVSWRIILEDLEELLLNPSEDLSQSGSLPFQTWSQLQEAQSREVETTDQAELEKISAPDFAYWGLENNQTTYGDVDCETFEMSPEDTHALLMECHKSLGTEPIDMFLASLLYGFRKAFTDRSLPVIYNEGHGREVWDPTMDISRTVGWFTILQPMLISNIAFDDPVDAVIQVKDFRRQVSDNGRQDFTRRVLAGGPQKCGHHGPMEISFNYVGQHRDLQRNDGLFQLKNQMAGETGRGGDAADFGEETPRFALFETSALAVHGRLRFSFSFNRYMKHQDLIRNWVASCHDTLKYLGNKLQSLESRPTLSSFPLLSLNYEQLDTILLKKLPSVGIHSPDLVEDIYPCSRMQEAILLSRSRDDGLYAVHDTVEVKCWKGKPDANRLSLAWQKVVSRHPMLRTIFVENFTSQNLFCQVVLKTFDARPSFVKCLSDGDVLTTLDRQQPMNYHEHRPSHRLTICETANGRLFCRIEMSHTSMDGSSISLILRDLQLAYSEKLDDHQPMFKNFIDYLQNTPQQDTIDYWCSYLSKFKPCHLPMLTDGASTPKQLKTMRLNFEPLGELQRVCEQNGLTLSTAFSTGWGLTLKSFCNTDEVCFSYMTSLRDLSVEDIESVVGPVISLLACRMNASGSIPLKEALNQVQNDYMEQLPYKHASLIDIQHALKLSETLFNTGISFRKLPSFKNSPREAIEFEELGSIYDPAEFPVFINVEVADDEVRLDMNYWTTALSDGQAQSVARTFLKHLENIVYFQDKELDLLDGMSGWAQNQIAKWNDSVPEIVEQSIHEILDEKVKLQPNALALVDGEGSLTYAKIHELSSSLATYLIKLGVSAGSLVPIDFANSSWQIVSVLAVLKAGGLCVPMSGGCIQNTDQWLIDNGVQVALATSTRAHVLEGTVPYVIPVGASLFKHLPSLNGEFQFSIDLSNEAYVVFTSGETSTPRPVVLTHRNILARAKAFASALCIDEKTRFLQFSAYTSDMFIEEIFSVLLHGGSLCIPPENSHESLSVPINALHVNCISLTPTIASYLQPSDVPEVKTLALFGEAPLKRLTEAWTPKVQLHTFYGTAESSSSSIHKSIKDVSINEVLIGASNGCLAWIVDPNDHDSLVPIGCTGELVLEGPVVAEGYLNGEGDALGNFIVNPKWLVALQQSTGNCDDATPDQAKEPRRMFKTGDLARYNSDGSLVFMGRKSKVTASSSHAHMWQMEQRINAFFPPEYRCAVEKLELEEGYPNCPAVFVLSMNDNSTVVGDSRALIFGASSQFHEIVAKLHTHLSQSLPSNQIPNFYFPVSQTPLNRMGKLDRRTLRRSTQSLSDDARLEFNFSKFNEFWRGTLAKSAPSQFPSPSTHSQTSASKSTQPNTSWSETARLNSGSKATIVAAWALTVYGYTSSEDVCFGELLLEQDKSATLVPRRVIVDEATAIGDFLSTTQQGLAAAEPFQKGGLQRIHNLNGDTARASNFRNLILVSNNCEGQTSCQEQFKDNSALEDAFHSYPLVLCTTIGEDGIECSYRFDQETVSAAQVDRIMARFADYFDVLNLESKKQDPISSMEIHDERNVYSITADMDYWKEYLSDVEPCIFHALPPKTHRDGFGSTELEIPSTSDIRAFCQGDQVDTNVFLQVVWGLVLRCFTGLQDVCFGYSYSGQESTQHSDSAVVMTCRLRLMDHVKIEEAVQSRQQEFKQMLRHSLPLGEVQQELAIDGAALFNTIFSSNETGAVSNETLDSGNYMISIHAEVTELAGKVLFTYKKSALSDDSIANIVDCFGQIIDSAISIGRDGTVGEVQFFNDASCQKLLEWNSTLSARPDKCAHEIIGQHVLERPSELAICSWDGDFSYAKVDDLSTRLASHLRGLGVKPEVFVAMCFEKSAWAIIAQLAVHKAGGAFASMDPSHPESRLKGLVDDIGAKIILCSSKYLDKASKICGTPFAVCEESIKQLPDPIPLDPALSPTVDNAAYVIFTSGTTGKPKVTVLEHVGLALGCTAFAKPLNFSSNTRMLQFSSFTFDISVLETLVVLMVGGCICMPSDEERLNDLPGMIRRSQANTTCCTPSIINTLDPKSVPGLTTIACGGEKMMESHIERWADRCVINAYGPSEATIVVTSSMKINPEGKRLDVEGSAIGTAMAGRTWIVDPNNHHRLLPVGAIGELVLEGCNVARGYLNNEQKTKQVFIRDPEWITHDGLQSILDRRDRMYLSGDLVYYSPDGTIQFISRKDTQIKLNGVRIEVEEIEQQCISYLPPDTQVAVDVINPKEKTMAKCLGAFFTVEEQDFKSSTASQLLMPMSETITETVKTLQASLRESLPLAMMPKLFFPLQRLPFSSTGKLDRKALRVIIDSLSKEQFQSYTSINGTAKQVSQGGVAGELQGLWEKALGLAPGSVGAEDSFFGLGGDSFSAMKLVGAANSRGVSLTVADIYANPILTDMAKCCGIAEKGTVDTNVQPFSLLSDSVTREEILADVSEQSSVPQILISDIYPCSPVQEGLLTLSIKQQGAYVAQPLFELAEGLDIEQFKAAWQETVNQLDILRTRIVHIDSMGFVQAVLKKEMISWAIADTVEEVLDGAFGLSNHNGGQLASYAIVQSQTSSARYFVWTVHHALYDGWSIPLILRKVEETYSNASSKTTTLPYKNFISYLEGKDMSKSDEFWKSQLSNLSCSPFPQNKSTSPDAVRVGNRHHSSIEISRSQNILGLTLPEIIRAAWAIVVSVHTSSEDVCFGETLMGRNISLAGVTDIAGPVLTTVPMRVQVDNDISVTQYLQKVRELATVTIPHQHSGLQRIRKLSSDASVACDFQNLLVIQSEEGALDSSIWVSGNGQTSGDFFTHPLTVECKIQESGLGITLHHDEVVLDSWLAERLIHQFGYVLEQLLTVSNDDTRKVGDLELLSAFEKKDISLWNQRDVSAVERCVHDIIKENCSAQPKAKAVHAWDGELSYKELYDLASSFANYLGSRGVGPETLVPICMDKSLWVIVSILGVLIAGGAYVPLDPSHPTSRHSEIFEEVDARVILCSPQYRKRYAGLVKTIIPVSKEIIRAYGALTTETKTSHEAQPSNMAVSIFTSGSTGRPKGIILEHRALASSGLAFGPVVDMNQSSRSFQFASLAFDAAILETLVTLMHGGCICIPSEEERLNDVVGAIQRMGVTWTFLTPSIASIIEPSTVPSLEVLVCGGEKLSREVIIKWAHCVRLMNGYGPTETTIFAVINPEVSPNTDAACIGNGIPCTLTWIVDPENHDRLSPLGAIGELALEGPALAREYLRNPEKTAEAFVTEPAWMKSSAHSLPSPRRIYKTGDLVKYNPDGSIVCIGRKDHQVKLHGQRMELGEIEHRLHEDPRVRHAIVIMTVKGLLRQRLVTIMSMESLNVDKSIMSDETCELVNQTTMERVLPELVDIQKSLETQLPIYMVPQTWAVIKKLPMLVSGKLDRKRITSWIENVDERTYGRIMQDYDDIKRGDVEPEEEEEEEDKGAFLNALRDIFSQVFNIPSPKVDLNRSFVSLGGDSITGMAVVSKARKQGIEVTLHSVLQSKSITELAAMSGAKTTTIQRKEKSGELFDLSPIQRLYFNSATAFDGNARFNQSMTVRVTQRVKPESLEQAIKAIIQRHSMFRARFIKSQGGKWQQKVKDDVDSSYRFRIHAVNTPNAVFPIIGESQQSLDIENGPVFAADLFEVQNHQQILFLVANHLCVDMVSWRIVLQDIEEFLESGSLPSEKPLSFQNWCEVQMETSNIETRNIELPFEIETPNLSYWGMKNAPNVYGNAKMESFTLSEDATAFVLEHAQHILRAEAIDVVLSTVIHAFRQVFMDRDIPTIYNEGHGRDVEDSSVDLSRTVGWFTTICPLRVNKGSGIMETLKYVKDTRRQVTADGQAYFAQNMLHQTGSTKFPVPFEIIFNYLGQLQQLERDGSLFQLFGNTFDSEKLEVAGDMGQRTPRFALLEISAIIVKEKLHVSFAYNRQMKHESQIMEWMTECKRILEEDFLYSKDRVPEPTLTDYPLLNMTYDGLRSLVKDTIPSVGMKNWDEVEDVYPCSPVQEGILLSQLRDPQKYMFHVVFEVRPYDQRNKVDPAQLRKAWMMVVNRHQVLRTLFVDSNAKGGSFDQLVIKSVGDEIVELHCEDDVAFKTIDNTKLRDINEKRSSRLPQQLTICQTISGRVLMKLEMNHAIIDGGSVAIILRDLALAYNNTLASGPGPRFSEYIKYTRKQDQNEALTYWMRYLSGVQPCHLPVSAETREDRQLGSLLMDFNRFPELQQFCEKNSVTLANLTMTAWAIVLRKFTRSNDVSFGYPSAGRDSPVPGIQDAVGIFINMLCCRVNFAANHTLLDVSKMVQENHIKSIPHQNCSLAKIQHQLGRQGQALFNTTISIQNHSDSKVVKKDMISFDNRYAFDPTEYPVTVNVETARGHEGILLRFWTDAVSENEAKDLADSIAQVFTCFVEEPSRLVSELALAGEPLHIHDQPPKGPALSDLRLLDHDYLQKLIDQRVNEAISQMIKTGKLVLAQPDGQNKNPFDEYQFKGLETPFQADDSRKMTLSDSVPTLMGDKETSELEGRLRKLWNTALGRSETAIKHQDSFFKLGGDSITAMKMVGVAREEGFVLTVADVFNNPVFGDMLAVVSARDSPASSSASTPPMTPENEKAIETPFILSRPDTPNELTVLRSSEVDSSSLRAGISPKIGVFRGGIADVLPVTDFQALSLTASLFKSRWMLNYFFLDGQGPLDIRRLRESFLRVVDAFDILRTVFVCFHGQFFQVILRKVRPEIFVCETDKNLDDYTESLQQQDRAQIPRQGEQYVQFYIVKKKMSDQHRILIRMHHAQFDGVCLPRIMSAIKMGYEGSPIPPCPSYSNYMRVLPASITPEHYQHWKTLLKGSQMTEVIRREVPNNFQHIGGFTEQKKTIHFPPTVLENVTIATVMQSAWAMTLAKLSAHADVVFGLTISGRNATIPGIEATVGPCLNMIPVRVKFGEHWTGLDLFRYLQDQQVANMPYESLGFREIIRHCTDWSDSTYFTTSVFHQNVEYEGQMQLDDNNYRMGGVGVIDNFTDLTCFSKGFPNEQKLDIALGYSVKCPIQAPFATQVLDMVCETVQSLIANPNIPLPSPSTLRSLSCQVVKDLPRPSDELFLSSHLNTRSISEILVHSDLLTQTWQQVLSSNSNNVPRTGRAERDQNPYQLNSSFFDLGGDILSMAQVVWLLEQEGHQVRLEDLLEHPTFLGQLAVLALHKTNADGQDEDSLRNDSNNSVTAPSTELIASSPPPGTVSESDSSKTLAKKGSWNPLGRAFTLARRFTRWGSGSASSGN</sequence>
<comment type="caution">
    <text evidence="1">The sequence shown here is derived from an EMBL/GenBank/DDBJ whole genome shotgun (WGS) entry which is preliminary data.</text>
</comment>
<keyword evidence="2" id="KW-1185">Reference proteome</keyword>
<name>A0ACC3BGY3_9EURO</name>
<evidence type="ECO:0000313" key="2">
    <source>
        <dbReference type="Proteomes" id="UP001177260"/>
    </source>
</evidence>
<gene>
    <name evidence="1" type="ORF">N8T08_000098</name>
</gene>
<organism evidence="1 2">
    <name type="scientific">Aspergillus melleus</name>
    <dbReference type="NCBI Taxonomy" id="138277"/>
    <lineage>
        <taxon>Eukaryota</taxon>
        <taxon>Fungi</taxon>
        <taxon>Dikarya</taxon>
        <taxon>Ascomycota</taxon>
        <taxon>Pezizomycotina</taxon>
        <taxon>Eurotiomycetes</taxon>
        <taxon>Eurotiomycetidae</taxon>
        <taxon>Eurotiales</taxon>
        <taxon>Aspergillaceae</taxon>
        <taxon>Aspergillus</taxon>
        <taxon>Aspergillus subgen. Circumdati</taxon>
    </lineage>
</organism>
<evidence type="ECO:0000313" key="1">
    <source>
        <dbReference type="EMBL" id="KAK1150196.1"/>
    </source>
</evidence>